<proteinExistence type="inferred from homology"/>
<comment type="catalytic activity">
    <reaction evidence="1 9">
        <text>D-mannonate = 2-dehydro-3-deoxy-D-gluconate + H2O</text>
        <dbReference type="Rhea" id="RHEA:20097"/>
        <dbReference type="ChEBI" id="CHEBI:15377"/>
        <dbReference type="ChEBI" id="CHEBI:17767"/>
        <dbReference type="ChEBI" id="CHEBI:57990"/>
        <dbReference type="EC" id="4.2.1.8"/>
    </reaction>
</comment>
<dbReference type="InterPro" id="IPR036237">
    <property type="entry name" value="Xyl_isomerase-like_sf"/>
</dbReference>
<comment type="similarity">
    <text evidence="4 9">Belongs to the mannonate dehydratase family.</text>
</comment>
<evidence type="ECO:0000256" key="3">
    <source>
        <dbReference type="ARBA" id="ARBA00004892"/>
    </source>
</evidence>
<dbReference type="NCBIfam" id="NF003027">
    <property type="entry name" value="PRK03906.1"/>
    <property type="match status" value="1"/>
</dbReference>
<keyword evidence="7 9" id="KW-0464">Manganese</keyword>
<dbReference type="NCBIfam" id="TIGR00695">
    <property type="entry name" value="uxuA"/>
    <property type="match status" value="1"/>
</dbReference>
<evidence type="ECO:0000256" key="6">
    <source>
        <dbReference type="ARBA" id="ARBA00023004"/>
    </source>
</evidence>
<keyword evidence="8 9" id="KW-0456">Lyase</keyword>
<protein>
    <recommendedName>
        <fullName evidence="5 9">Mannonate dehydratase</fullName>
        <ecNumber evidence="5 9">4.2.1.8</ecNumber>
    </recommendedName>
    <alternativeName>
        <fullName evidence="9">D-mannonate hydro-lyase</fullName>
    </alternativeName>
</protein>
<dbReference type="PANTHER" id="PTHR30387:SF2">
    <property type="entry name" value="MANNONATE DEHYDRATASE"/>
    <property type="match status" value="1"/>
</dbReference>
<dbReference type="Gene3D" id="3.20.20.150">
    <property type="entry name" value="Divalent-metal-dependent TIM barrel enzymes"/>
    <property type="match status" value="2"/>
</dbReference>
<dbReference type="GO" id="GO:0008927">
    <property type="term" value="F:mannonate dehydratase activity"/>
    <property type="evidence" value="ECO:0007669"/>
    <property type="project" value="UniProtKB-EC"/>
</dbReference>
<dbReference type="PANTHER" id="PTHR30387">
    <property type="entry name" value="MANNONATE DEHYDRATASE"/>
    <property type="match status" value="1"/>
</dbReference>
<sequence length="391" mass="43820">MLRMEQTWRWFGPNDPVSLSDIKQAGATGIVTALHHVPNGVVWTTEEILKRKSEIEAAGLTWSVVESIPVHEDIKTQRGNFREYIANYQQSIRNLAAAGIHVVTYNFMPVLDWTRTDLSYEVADGSKALRFEKAAFMAFDLFMLKRPEAEKDYTEEEISRAKEHFDSMTAESKQLLQKNIIAGLPGSEESFSLEQFQAALDKYKGIDATQLKLHLFYFLQQIAPVAEEVGVKLAIHPDDPPFPIFGLPRIVSTEQDAKELLIAAPYASNGLCFCTGSYGVRADNDLPGMIERLGDHIHFIHLRSTQRDAQGNFHEANHLEGDVDMFAVVKNILLTMKRRNVSIPMRPDHGHQMLDDLQKKTNPGYSAIGRLRGLAELRGLEMGIAGALGSD</sequence>
<evidence type="ECO:0000256" key="2">
    <source>
        <dbReference type="ARBA" id="ARBA00002713"/>
    </source>
</evidence>
<dbReference type="EMBL" id="JACVFC010000006">
    <property type="protein sequence ID" value="MBC9934786.1"/>
    <property type="molecule type" value="Genomic_DNA"/>
</dbReference>
<dbReference type="SUPFAM" id="SSF51658">
    <property type="entry name" value="Xylose isomerase-like"/>
    <property type="match status" value="1"/>
</dbReference>
<organism evidence="10 11">
    <name type="scientific">Chitinophaga qingshengii</name>
    <dbReference type="NCBI Taxonomy" id="1569794"/>
    <lineage>
        <taxon>Bacteria</taxon>
        <taxon>Pseudomonadati</taxon>
        <taxon>Bacteroidota</taxon>
        <taxon>Chitinophagia</taxon>
        <taxon>Chitinophagales</taxon>
        <taxon>Chitinophagaceae</taxon>
        <taxon>Chitinophaga</taxon>
    </lineage>
</organism>
<evidence type="ECO:0000256" key="8">
    <source>
        <dbReference type="ARBA" id="ARBA00023239"/>
    </source>
</evidence>
<keyword evidence="6 9" id="KW-0408">Iron</keyword>
<dbReference type="EC" id="4.2.1.8" evidence="5 9"/>
<comment type="function">
    <text evidence="2 9">Catalyzes the dehydration of D-mannonate.</text>
</comment>
<gene>
    <name evidence="9 10" type="primary">uxuA</name>
    <name evidence="10" type="ORF">ICL07_30695</name>
</gene>
<keyword evidence="11" id="KW-1185">Reference proteome</keyword>
<dbReference type="InterPro" id="IPR004628">
    <property type="entry name" value="Man_deHydtase"/>
</dbReference>
<dbReference type="Proteomes" id="UP000659124">
    <property type="component" value="Unassembled WGS sequence"/>
</dbReference>
<accession>A0ABR7TWC6</accession>
<dbReference type="RefSeq" id="WP_188091874.1">
    <property type="nucleotide sequence ID" value="NZ_JACVFC010000006.1"/>
</dbReference>
<evidence type="ECO:0000256" key="1">
    <source>
        <dbReference type="ARBA" id="ARBA00001794"/>
    </source>
</evidence>
<evidence type="ECO:0000313" key="11">
    <source>
        <dbReference type="Proteomes" id="UP000659124"/>
    </source>
</evidence>
<reference evidence="10 11" key="1">
    <citation type="submission" date="2020-09" db="EMBL/GenBank/DDBJ databases">
        <title>Genome sequences of type strains of Chitinophaga qingshengii and Chitinophaga varians.</title>
        <authorList>
            <person name="Kittiwongwattana C."/>
        </authorList>
    </citation>
    <scope>NUCLEOTIDE SEQUENCE [LARGE SCALE GENOMIC DNA]</scope>
    <source>
        <strain evidence="10 11">JCM 30026</strain>
    </source>
</reference>
<evidence type="ECO:0000256" key="7">
    <source>
        <dbReference type="ARBA" id="ARBA00023211"/>
    </source>
</evidence>
<evidence type="ECO:0000256" key="4">
    <source>
        <dbReference type="ARBA" id="ARBA00007389"/>
    </source>
</evidence>
<dbReference type="PIRSF" id="PIRSF016049">
    <property type="entry name" value="Man_dehyd"/>
    <property type="match status" value="1"/>
</dbReference>
<evidence type="ECO:0000256" key="5">
    <source>
        <dbReference type="ARBA" id="ARBA00012927"/>
    </source>
</evidence>
<dbReference type="Pfam" id="PF03786">
    <property type="entry name" value="UxuA"/>
    <property type="match status" value="1"/>
</dbReference>
<comment type="pathway">
    <text evidence="3 9">Carbohydrate metabolism; pentose and glucuronate interconversion.</text>
</comment>
<name>A0ABR7TWC6_9BACT</name>
<comment type="caution">
    <text evidence="10">The sequence shown here is derived from an EMBL/GenBank/DDBJ whole genome shotgun (WGS) entry which is preliminary data.</text>
</comment>
<comment type="cofactor">
    <cofactor evidence="9">
        <name>Fe(2+)</name>
        <dbReference type="ChEBI" id="CHEBI:29033"/>
    </cofactor>
    <cofactor evidence="9">
        <name>Mn(2+)</name>
        <dbReference type="ChEBI" id="CHEBI:29035"/>
    </cofactor>
</comment>
<dbReference type="HAMAP" id="MF_00106">
    <property type="entry name" value="UxuA"/>
    <property type="match status" value="1"/>
</dbReference>
<evidence type="ECO:0000256" key="9">
    <source>
        <dbReference type="HAMAP-Rule" id="MF_00106"/>
    </source>
</evidence>
<evidence type="ECO:0000313" key="10">
    <source>
        <dbReference type="EMBL" id="MBC9934786.1"/>
    </source>
</evidence>